<dbReference type="EMBL" id="GBRH01244882">
    <property type="protein sequence ID" value="JAD53013.1"/>
    <property type="molecule type" value="Transcribed_RNA"/>
</dbReference>
<dbReference type="SUPFAM" id="SSF53067">
    <property type="entry name" value="Actin-like ATPase domain"/>
    <property type="match status" value="1"/>
</dbReference>
<dbReference type="Pfam" id="PF00012">
    <property type="entry name" value="HSP70"/>
    <property type="match status" value="1"/>
</dbReference>
<dbReference type="Gene3D" id="3.90.640.10">
    <property type="entry name" value="Actin, Chain A, domain 4"/>
    <property type="match status" value="1"/>
</dbReference>
<dbReference type="FunFam" id="3.90.640.10:FF:000002">
    <property type="entry name" value="Heat shock 70 kDa"/>
    <property type="match status" value="1"/>
</dbReference>
<evidence type="ECO:0000256" key="1">
    <source>
        <dbReference type="ARBA" id="ARBA00022741"/>
    </source>
</evidence>
<organism evidence="3">
    <name type="scientific">Arundo donax</name>
    <name type="common">Giant reed</name>
    <name type="synonym">Donax arundinaceus</name>
    <dbReference type="NCBI Taxonomy" id="35708"/>
    <lineage>
        <taxon>Eukaryota</taxon>
        <taxon>Viridiplantae</taxon>
        <taxon>Streptophyta</taxon>
        <taxon>Embryophyta</taxon>
        <taxon>Tracheophyta</taxon>
        <taxon>Spermatophyta</taxon>
        <taxon>Magnoliopsida</taxon>
        <taxon>Liliopsida</taxon>
        <taxon>Poales</taxon>
        <taxon>Poaceae</taxon>
        <taxon>PACMAD clade</taxon>
        <taxon>Arundinoideae</taxon>
        <taxon>Arundineae</taxon>
        <taxon>Arundo</taxon>
    </lineage>
</organism>
<dbReference type="PROSITE" id="PS01036">
    <property type="entry name" value="HSP70_3"/>
    <property type="match status" value="1"/>
</dbReference>
<dbReference type="GO" id="GO:0005524">
    <property type="term" value="F:ATP binding"/>
    <property type="evidence" value="ECO:0007669"/>
    <property type="project" value="UniProtKB-KW"/>
</dbReference>
<protein>
    <submittedName>
        <fullName evidence="3">Uncharacterized protein</fullName>
    </submittedName>
</protein>
<reference evidence="3" key="1">
    <citation type="submission" date="2014-09" db="EMBL/GenBank/DDBJ databases">
        <authorList>
            <person name="Magalhaes I.L.F."/>
            <person name="Oliveira U."/>
            <person name="Santos F.R."/>
            <person name="Vidigal T.H.D.A."/>
            <person name="Brescovit A.D."/>
            <person name="Santos A.J."/>
        </authorList>
    </citation>
    <scope>NUCLEOTIDE SEQUENCE</scope>
    <source>
        <tissue evidence="3">Shoot tissue taken approximately 20 cm above the soil surface</tissue>
    </source>
</reference>
<reference evidence="3" key="2">
    <citation type="journal article" date="2015" name="Data Brief">
        <title>Shoot transcriptome of the giant reed, Arundo donax.</title>
        <authorList>
            <person name="Barrero R.A."/>
            <person name="Guerrero F.D."/>
            <person name="Moolhuijzen P."/>
            <person name="Goolsby J.A."/>
            <person name="Tidwell J."/>
            <person name="Bellgard S.E."/>
            <person name="Bellgard M.I."/>
        </authorList>
    </citation>
    <scope>NUCLEOTIDE SEQUENCE</scope>
    <source>
        <tissue evidence="3">Shoot tissue taken approximately 20 cm above the soil surface</tissue>
    </source>
</reference>
<dbReference type="InterPro" id="IPR018181">
    <property type="entry name" value="Heat_shock_70_CS"/>
</dbReference>
<dbReference type="AlphaFoldDB" id="A0A0A9AT23"/>
<proteinExistence type="predicted"/>
<sequence length="177" mass="20142">MTFVDGVYEFLGSHHDPFFGGHDFDRRIMDYFVTLIREKHGKDISNDSAALGKLSMSCEDAKKTLSDQDRVRVIVESLVDGVDLSEPLMRAKFEELNHDLFLKVVEMVRTAVSRAEERMMDNKLVMDEVVLIGGSTVIPKVRELVKDYFGGKEPHHILKLNSDEVCCHHLNKSFQAS</sequence>
<name>A0A0A9AT23_ARUDO</name>
<evidence type="ECO:0000256" key="2">
    <source>
        <dbReference type="ARBA" id="ARBA00022840"/>
    </source>
</evidence>
<keyword evidence="1" id="KW-0547">Nucleotide-binding</keyword>
<keyword evidence="2" id="KW-0067">ATP-binding</keyword>
<accession>A0A0A9AT23</accession>
<dbReference type="InterPro" id="IPR043129">
    <property type="entry name" value="ATPase_NBD"/>
</dbReference>
<dbReference type="GO" id="GO:0140662">
    <property type="term" value="F:ATP-dependent protein folding chaperone"/>
    <property type="evidence" value="ECO:0007669"/>
    <property type="project" value="InterPro"/>
</dbReference>
<evidence type="ECO:0000313" key="3">
    <source>
        <dbReference type="EMBL" id="JAD53013.1"/>
    </source>
</evidence>
<dbReference type="PANTHER" id="PTHR19375">
    <property type="entry name" value="HEAT SHOCK PROTEIN 70KDA"/>
    <property type="match status" value="1"/>
</dbReference>
<dbReference type="InterPro" id="IPR013126">
    <property type="entry name" value="Hsp_70_fam"/>
</dbReference>
<dbReference type="Gene3D" id="3.30.420.40">
    <property type="match status" value="1"/>
</dbReference>